<dbReference type="InterPro" id="IPR036514">
    <property type="entry name" value="SGNH_hydro_sf"/>
</dbReference>
<dbReference type="RefSeq" id="WP_311559123.1">
    <property type="nucleotide sequence ID" value="NZ_JAVREJ010000020.1"/>
</dbReference>
<evidence type="ECO:0000259" key="1">
    <source>
        <dbReference type="Pfam" id="PF13472"/>
    </source>
</evidence>
<dbReference type="SUPFAM" id="SSF52266">
    <property type="entry name" value="SGNH hydrolase"/>
    <property type="match status" value="1"/>
</dbReference>
<dbReference type="InterPro" id="IPR013830">
    <property type="entry name" value="SGNH_hydro"/>
</dbReference>
<comment type="caution">
    <text evidence="2">The sequence shown here is derived from an EMBL/GenBank/DDBJ whole genome shotgun (WGS) entry which is preliminary data.</text>
</comment>
<feature type="domain" description="SGNH hydrolase-type esterase" evidence="1">
    <location>
        <begin position="15"/>
        <end position="213"/>
    </location>
</feature>
<keyword evidence="2" id="KW-0378">Hydrolase</keyword>
<evidence type="ECO:0000313" key="3">
    <source>
        <dbReference type="Proteomes" id="UP001183202"/>
    </source>
</evidence>
<reference evidence="3" key="1">
    <citation type="submission" date="2023-07" db="EMBL/GenBank/DDBJ databases">
        <title>30 novel species of actinomycetes from the DSMZ collection.</title>
        <authorList>
            <person name="Nouioui I."/>
        </authorList>
    </citation>
    <scope>NUCLEOTIDE SEQUENCE [LARGE SCALE GENOMIC DNA]</scope>
    <source>
        <strain evidence="3">DSM 45834</strain>
    </source>
</reference>
<name>A0ABU2NF86_9PSEU</name>
<proteinExistence type="predicted"/>
<evidence type="ECO:0000313" key="2">
    <source>
        <dbReference type="EMBL" id="MDT0352616.1"/>
    </source>
</evidence>
<dbReference type="EC" id="3.1.-.-" evidence="2"/>
<keyword evidence="3" id="KW-1185">Reference proteome</keyword>
<accession>A0ABU2NF86</accession>
<sequence>MAHDDRPDPPAVYAALGDSISIDEYAGGPGQGGASLFARNRDDTFPHWHGRDLATRNPGLRYHLFAADGGTTETVLDHQLPRLERSGAAPTVATLTVGGNDLLGVYGDTPSARRVIGVVRRRVGQTLRRLRPLMRSPNAPIIVGTVYDPSDGTGDAGRVGLPPWPAVVDLLAALNTELASVAAEHAAHVADIHRHFLGHGLRRGNPAQTHPRPADPNLWYCNVIEPNAWGADGVRAAFWQALHS</sequence>
<dbReference type="Pfam" id="PF13472">
    <property type="entry name" value="Lipase_GDSL_2"/>
    <property type="match status" value="1"/>
</dbReference>
<gene>
    <name evidence="2" type="ORF">RM445_24125</name>
</gene>
<dbReference type="GO" id="GO:0016787">
    <property type="term" value="F:hydrolase activity"/>
    <property type="evidence" value="ECO:0007669"/>
    <property type="project" value="UniProtKB-KW"/>
</dbReference>
<dbReference type="EMBL" id="JAVREJ010000020">
    <property type="protein sequence ID" value="MDT0352616.1"/>
    <property type="molecule type" value="Genomic_DNA"/>
</dbReference>
<dbReference type="Proteomes" id="UP001183202">
    <property type="component" value="Unassembled WGS sequence"/>
</dbReference>
<dbReference type="Gene3D" id="3.40.50.1110">
    <property type="entry name" value="SGNH hydrolase"/>
    <property type="match status" value="2"/>
</dbReference>
<organism evidence="2 3">
    <name type="scientific">Pseudonocardia charpentierae</name>
    <dbReference type="NCBI Taxonomy" id="3075545"/>
    <lineage>
        <taxon>Bacteria</taxon>
        <taxon>Bacillati</taxon>
        <taxon>Actinomycetota</taxon>
        <taxon>Actinomycetes</taxon>
        <taxon>Pseudonocardiales</taxon>
        <taxon>Pseudonocardiaceae</taxon>
        <taxon>Pseudonocardia</taxon>
    </lineage>
</organism>
<protein>
    <submittedName>
        <fullName evidence="2">SGNH/GDSL hydrolase family protein</fullName>
        <ecNumber evidence="2">3.1.-.-</ecNumber>
    </submittedName>
</protein>